<accession>A0AC61S3C0</accession>
<dbReference type="EMBL" id="SRYA01000001">
    <property type="protein sequence ID" value="TGY98429.1"/>
    <property type="molecule type" value="Genomic_DNA"/>
</dbReference>
<sequence length="107" mass="12355">MDRGARAKQFMPFDALKGFQEALREKERVTETRKALPRDWEEELDRRLRRICSGDFVTAEYFRDGQYLKITGEVSGIDQTAGVLKILDTQIPFADLSDLQGEIFAMH</sequence>
<dbReference type="Proteomes" id="UP000304953">
    <property type="component" value="Unassembled WGS sequence"/>
</dbReference>
<proteinExistence type="predicted"/>
<gene>
    <name evidence="1" type="ORF">E5329_01075</name>
</gene>
<organism evidence="1 2">
    <name type="scientific">Petralouisia muris</name>
    <dbReference type="NCBI Taxonomy" id="3032872"/>
    <lineage>
        <taxon>Bacteria</taxon>
        <taxon>Bacillati</taxon>
        <taxon>Bacillota</taxon>
        <taxon>Clostridia</taxon>
        <taxon>Lachnospirales</taxon>
        <taxon>Lachnospiraceae</taxon>
        <taxon>Petralouisia</taxon>
    </lineage>
</organism>
<evidence type="ECO:0000313" key="2">
    <source>
        <dbReference type="Proteomes" id="UP000304953"/>
    </source>
</evidence>
<evidence type="ECO:0000313" key="1">
    <source>
        <dbReference type="EMBL" id="TGY98429.1"/>
    </source>
</evidence>
<protein>
    <submittedName>
        <fullName evidence="1">YolD-like family protein</fullName>
    </submittedName>
</protein>
<keyword evidence="2" id="KW-1185">Reference proteome</keyword>
<comment type="caution">
    <text evidence="1">The sequence shown here is derived from an EMBL/GenBank/DDBJ whole genome shotgun (WGS) entry which is preliminary data.</text>
</comment>
<name>A0AC61S3C0_9FIRM</name>
<reference evidence="1" key="1">
    <citation type="submission" date="2019-04" db="EMBL/GenBank/DDBJ databases">
        <title>Microbes associate with the intestines of laboratory mice.</title>
        <authorList>
            <person name="Navarre W."/>
            <person name="Wong E."/>
            <person name="Huang K."/>
            <person name="Tropini C."/>
            <person name="Ng K."/>
            <person name="Yu B."/>
        </authorList>
    </citation>
    <scope>NUCLEOTIDE SEQUENCE</scope>
    <source>
        <strain evidence="1">NM01_1-7b</strain>
    </source>
</reference>